<dbReference type="InterPro" id="IPR029787">
    <property type="entry name" value="Nucleotide_cyclase"/>
</dbReference>
<dbReference type="InterPro" id="IPR013655">
    <property type="entry name" value="PAS_fold_3"/>
</dbReference>
<dbReference type="Gene3D" id="3.30.450.20">
    <property type="entry name" value="PAS domain"/>
    <property type="match status" value="3"/>
</dbReference>
<name>A0A0A3IT48_9BACL</name>
<dbReference type="SMART" id="SM00091">
    <property type="entry name" value="PAS"/>
    <property type="match status" value="3"/>
</dbReference>
<accession>A0A0A3IT48</accession>
<gene>
    <name evidence="4" type="ORF">CD29_12645</name>
</gene>
<dbReference type="Pfam" id="PF08447">
    <property type="entry name" value="PAS_3"/>
    <property type="match status" value="1"/>
</dbReference>
<proteinExistence type="predicted"/>
<dbReference type="PROSITE" id="PS50113">
    <property type="entry name" value="PAC"/>
    <property type="match status" value="2"/>
</dbReference>
<dbReference type="RefSeq" id="WP_036187168.1">
    <property type="nucleotide sequence ID" value="NZ_AVDA01000014.1"/>
</dbReference>
<dbReference type="Proteomes" id="UP000030416">
    <property type="component" value="Unassembled WGS sequence"/>
</dbReference>
<dbReference type="InterPro" id="IPR000160">
    <property type="entry name" value="GGDEF_dom"/>
</dbReference>
<dbReference type="PANTHER" id="PTHR44757:SF2">
    <property type="entry name" value="BIOFILM ARCHITECTURE MAINTENANCE PROTEIN MBAA"/>
    <property type="match status" value="1"/>
</dbReference>
<feature type="domain" description="PAC" evidence="2">
    <location>
        <begin position="203"/>
        <end position="253"/>
    </location>
</feature>
<reference evidence="4 5" key="1">
    <citation type="submission" date="2014-02" db="EMBL/GenBank/DDBJ databases">
        <title>Draft genome sequence of Lysinibacillus manganicus DSM 26584T.</title>
        <authorList>
            <person name="Zhang F."/>
            <person name="Wang G."/>
            <person name="Zhang L."/>
        </authorList>
    </citation>
    <scope>NUCLEOTIDE SEQUENCE [LARGE SCALE GENOMIC DNA]</scope>
    <source>
        <strain evidence="4 5">DSM 26584</strain>
    </source>
</reference>
<dbReference type="CDD" id="cd00130">
    <property type="entry name" value="PAS"/>
    <property type="match status" value="3"/>
</dbReference>
<dbReference type="PANTHER" id="PTHR44757">
    <property type="entry name" value="DIGUANYLATE CYCLASE DGCP"/>
    <property type="match status" value="1"/>
</dbReference>
<dbReference type="SMART" id="SM00086">
    <property type="entry name" value="PAC"/>
    <property type="match status" value="3"/>
</dbReference>
<dbReference type="Gene3D" id="3.30.70.270">
    <property type="match status" value="1"/>
</dbReference>
<dbReference type="OrthoDB" id="9759607at2"/>
<dbReference type="SUPFAM" id="SSF55073">
    <property type="entry name" value="Nucleotide cyclase"/>
    <property type="match status" value="1"/>
</dbReference>
<dbReference type="Pfam" id="PF00989">
    <property type="entry name" value="PAS"/>
    <property type="match status" value="2"/>
</dbReference>
<dbReference type="PROSITE" id="PS50112">
    <property type="entry name" value="PAS"/>
    <property type="match status" value="3"/>
</dbReference>
<feature type="domain" description="GGDEF" evidence="3">
    <location>
        <begin position="405"/>
        <end position="537"/>
    </location>
</feature>
<dbReference type="GO" id="GO:0006355">
    <property type="term" value="P:regulation of DNA-templated transcription"/>
    <property type="evidence" value="ECO:0007669"/>
    <property type="project" value="InterPro"/>
</dbReference>
<dbReference type="EMBL" id="JPVN01000014">
    <property type="protein sequence ID" value="KGR78002.1"/>
    <property type="molecule type" value="Genomic_DNA"/>
</dbReference>
<comment type="caution">
    <text evidence="4">The sequence shown here is derived from an EMBL/GenBank/DDBJ whole genome shotgun (WGS) entry which is preliminary data.</text>
</comment>
<dbReference type="InterPro" id="IPR052155">
    <property type="entry name" value="Biofilm_reg_signaling"/>
</dbReference>
<dbReference type="AlphaFoldDB" id="A0A0A3IT48"/>
<organism evidence="4 5">
    <name type="scientific">Ureibacillus manganicus DSM 26584</name>
    <dbReference type="NCBI Taxonomy" id="1384049"/>
    <lineage>
        <taxon>Bacteria</taxon>
        <taxon>Bacillati</taxon>
        <taxon>Bacillota</taxon>
        <taxon>Bacilli</taxon>
        <taxon>Bacillales</taxon>
        <taxon>Caryophanaceae</taxon>
        <taxon>Ureibacillus</taxon>
    </lineage>
</organism>
<dbReference type="Pfam" id="PF00990">
    <property type="entry name" value="GGDEF"/>
    <property type="match status" value="1"/>
</dbReference>
<evidence type="ECO:0000313" key="4">
    <source>
        <dbReference type="EMBL" id="KGR78002.1"/>
    </source>
</evidence>
<dbReference type="PROSITE" id="PS50887">
    <property type="entry name" value="GGDEF"/>
    <property type="match status" value="1"/>
</dbReference>
<keyword evidence="5" id="KW-1185">Reference proteome</keyword>
<feature type="domain" description="PAS" evidence="1">
    <location>
        <begin position="1"/>
        <end position="74"/>
    </location>
</feature>
<evidence type="ECO:0000259" key="2">
    <source>
        <dbReference type="PROSITE" id="PS50113"/>
    </source>
</evidence>
<dbReference type="SUPFAM" id="SSF55785">
    <property type="entry name" value="PYP-like sensor domain (PAS domain)"/>
    <property type="match status" value="3"/>
</dbReference>
<dbReference type="STRING" id="1384049.CD29_12645"/>
<evidence type="ECO:0008006" key="6">
    <source>
        <dbReference type="Google" id="ProtNLM"/>
    </source>
</evidence>
<feature type="domain" description="PAS" evidence="1">
    <location>
        <begin position="130"/>
        <end position="199"/>
    </location>
</feature>
<dbReference type="eggNOG" id="COG2199">
    <property type="taxonomic scope" value="Bacteria"/>
</dbReference>
<dbReference type="InterPro" id="IPR000014">
    <property type="entry name" value="PAS"/>
</dbReference>
<dbReference type="NCBIfam" id="TIGR00254">
    <property type="entry name" value="GGDEF"/>
    <property type="match status" value="1"/>
</dbReference>
<sequence>MRNFIEQFEQAFYHASIGMAILSLDGIRIKVNPALSYITGYAEGELLSVCYRDIIHPDDVEEDFHHIEALLTGERNSYEMETRYIHKNGSVAWVLHSVFIVRNDDDSLFFISQVQDITKRKKLELAVSESEERLRNLISQLPDPVVVHDGETILFANPSAAQLVDMPLKDLIGEPTMEFVAPEHLDLAERIIKEILETNQPNHDFDLRLRTKKGQLKDAILSAIPIMYLGKESIMVSYREITERKKVEQELKESEERYRQLVEFSPLGIVVHQDKIISYVNSTALRLLGAENINDVIGSHISKYIHPNYQETVFNEISALNNGEIIPTTTEKYIRHDGKVIDVEVNAMPIQLNGKSAVQVVFWDITEKKKESDLVRYRAYHDTLTDLPNRLKFQMDLEEELKKNNVFTVMFLDLHGLKPVNDTYGHQAGDVLLVKVTSRLSGVIETQGFIYRIGGDEFAVVVPGENNQTEIIDIINNIDEAMKQPIYISNSFVEISASIGVVFYPEHGDDIESLLRHADMAMYHAKKTKTLYKIYSN</sequence>
<dbReference type="InterPro" id="IPR001610">
    <property type="entry name" value="PAC"/>
</dbReference>
<evidence type="ECO:0000313" key="5">
    <source>
        <dbReference type="Proteomes" id="UP000030416"/>
    </source>
</evidence>
<feature type="domain" description="PAS" evidence="1">
    <location>
        <begin position="254"/>
        <end position="324"/>
    </location>
</feature>
<evidence type="ECO:0000259" key="3">
    <source>
        <dbReference type="PROSITE" id="PS50887"/>
    </source>
</evidence>
<dbReference type="SMART" id="SM00267">
    <property type="entry name" value="GGDEF"/>
    <property type="match status" value="1"/>
</dbReference>
<dbReference type="NCBIfam" id="TIGR00229">
    <property type="entry name" value="sensory_box"/>
    <property type="match status" value="3"/>
</dbReference>
<protein>
    <recommendedName>
        <fullName evidence="6">Diguanylate cyclase</fullName>
    </recommendedName>
</protein>
<dbReference type="InterPro" id="IPR035965">
    <property type="entry name" value="PAS-like_dom_sf"/>
</dbReference>
<dbReference type="InterPro" id="IPR013767">
    <property type="entry name" value="PAS_fold"/>
</dbReference>
<dbReference type="InterPro" id="IPR043128">
    <property type="entry name" value="Rev_trsase/Diguanyl_cyclase"/>
</dbReference>
<dbReference type="CDD" id="cd01949">
    <property type="entry name" value="GGDEF"/>
    <property type="match status" value="1"/>
</dbReference>
<feature type="domain" description="PAC" evidence="2">
    <location>
        <begin position="78"/>
        <end position="129"/>
    </location>
</feature>
<dbReference type="InterPro" id="IPR000700">
    <property type="entry name" value="PAS-assoc_C"/>
</dbReference>
<evidence type="ECO:0000259" key="1">
    <source>
        <dbReference type="PROSITE" id="PS50112"/>
    </source>
</evidence>